<reference evidence="1" key="1">
    <citation type="submission" date="2021-06" db="EMBL/GenBank/DDBJ databases">
        <authorList>
            <person name="Kallberg Y."/>
            <person name="Tangrot J."/>
            <person name="Rosling A."/>
        </authorList>
    </citation>
    <scope>NUCLEOTIDE SEQUENCE</scope>
    <source>
        <strain evidence="1">IL203A</strain>
    </source>
</reference>
<accession>A0ACA9MB56</accession>
<keyword evidence="2" id="KW-1185">Reference proteome</keyword>
<feature type="non-terminal residue" evidence="1">
    <location>
        <position position="1"/>
    </location>
</feature>
<dbReference type="EMBL" id="CAJVPU010007906">
    <property type="protein sequence ID" value="CAG8578138.1"/>
    <property type="molecule type" value="Genomic_DNA"/>
</dbReference>
<dbReference type="Proteomes" id="UP000789702">
    <property type="component" value="Unassembled WGS sequence"/>
</dbReference>
<comment type="caution">
    <text evidence="1">The sequence shown here is derived from an EMBL/GenBank/DDBJ whole genome shotgun (WGS) entry which is preliminary data.</text>
</comment>
<sequence>KHCPLESQTTSVSLPLTDTITGNKVVNELGLKIDDISNAEIYDPISKLDVVGGIREIDVSILSKDYK</sequence>
<protein>
    <submittedName>
        <fullName evidence="1">7672_t:CDS:1</fullName>
    </submittedName>
</protein>
<evidence type="ECO:0000313" key="2">
    <source>
        <dbReference type="Proteomes" id="UP000789702"/>
    </source>
</evidence>
<name>A0ACA9MB56_9GLOM</name>
<organism evidence="1 2">
    <name type="scientific">Dentiscutata heterogama</name>
    <dbReference type="NCBI Taxonomy" id="1316150"/>
    <lineage>
        <taxon>Eukaryota</taxon>
        <taxon>Fungi</taxon>
        <taxon>Fungi incertae sedis</taxon>
        <taxon>Mucoromycota</taxon>
        <taxon>Glomeromycotina</taxon>
        <taxon>Glomeromycetes</taxon>
        <taxon>Diversisporales</taxon>
        <taxon>Gigasporaceae</taxon>
        <taxon>Dentiscutata</taxon>
    </lineage>
</organism>
<gene>
    <name evidence="1" type="ORF">DHETER_LOCUS6351</name>
</gene>
<proteinExistence type="predicted"/>
<evidence type="ECO:0000313" key="1">
    <source>
        <dbReference type="EMBL" id="CAG8578138.1"/>
    </source>
</evidence>